<proteinExistence type="predicted"/>
<evidence type="ECO:0000256" key="1">
    <source>
        <dbReference type="SAM" id="Coils"/>
    </source>
</evidence>
<dbReference type="RefSeq" id="WP_273690232.1">
    <property type="nucleotide sequence ID" value="NZ_CP117411.1"/>
</dbReference>
<dbReference type="Proteomes" id="UP001220395">
    <property type="component" value="Chromosome"/>
</dbReference>
<reference evidence="3 4" key="1">
    <citation type="submission" date="2023-02" db="EMBL/GenBank/DDBJ databases">
        <title>Genome sequence of Sphingomonas naphthae.</title>
        <authorList>
            <person name="Kim S."/>
            <person name="Heo J."/>
            <person name="Kwon S.-W."/>
        </authorList>
    </citation>
    <scope>NUCLEOTIDE SEQUENCE [LARGE SCALE GENOMIC DNA]</scope>
    <source>
        <strain evidence="3 4">KACC 18716</strain>
    </source>
</reference>
<keyword evidence="4" id="KW-1185">Reference proteome</keyword>
<dbReference type="PANTHER" id="PTHR32309:SF13">
    <property type="entry name" value="FERRIC ENTEROBACTIN TRANSPORT PROTEIN FEPE"/>
    <property type="match status" value="1"/>
</dbReference>
<name>A0ABY7TRM1_9SPHN</name>
<protein>
    <submittedName>
        <fullName evidence="3">Lipopolysaccharide biosynthesis protein</fullName>
    </submittedName>
</protein>
<keyword evidence="2" id="KW-0812">Transmembrane</keyword>
<organism evidence="3 4">
    <name type="scientific">Sphingomonas naphthae</name>
    <dbReference type="NCBI Taxonomy" id="1813468"/>
    <lineage>
        <taxon>Bacteria</taxon>
        <taxon>Pseudomonadati</taxon>
        <taxon>Pseudomonadota</taxon>
        <taxon>Alphaproteobacteria</taxon>
        <taxon>Sphingomonadales</taxon>
        <taxon>Sphingomonadaceae</taxon>
        <taxon>Sphingomonas</taxon>
    </lineage>
</organism>
<evidence type="ECO:0000313" key="3">
    <source>
        <dbReference type="EMBL" id="WCT74849.1"/>
    </source>
</evidence>
<feature type="transmembrane region" description="Helical" evidence="2">
    <location>
        <begin position="327"/>
        <end position="347"/>
    </location>
</feature>
<dbReference type="InterPro" id="IPR050445">
    <property type="entry name" value="Bact_polysacc_biosynth/exp"/>
</dbReference>
<dbReference type="EMBL" id="CP117411">
    <property type="protein sequence ID" value="WCT74849.1"/>
    <property type="molecule type" value="Genomic_DNA"/>
</dbReference>
<evidence type="ECO:0000256" key="2">
    <source>
        <dbReference type="SAM" id="Phobius"/>
    </source>
</evidence>
<keyword evidence="2" id="KW-1133">Transmembrane helix</keyword>
<accession>A0ABY7TRM1</accession>
<keyword evidence="1" id="KW-0175">Coiled coil</keyword>
<evidence type="ECO:0000313" key="4">
    <source>
        <dbReference type="Proteomes" id="UP001220395"/>
    </source>
</evidence>
<dbReference type="PANTHER" id="PTHR32309">
    <property type="entry name" value="TYROSINE-PROTEIN KINASE"/>
    <property type="match status" value="1"/>
</dbReference>
<sequence length="352" mass="38306">MIAPTLLAACYFFLIASDQYEAETHIVVRSAEGPSNQQSSLSGLLGLAGGPSSSTTEALGVADYMSSHDAVAALRQQADLVRIFNRPGTDVFSRLGTDNPTPEKLLKFYNKQVKVELNRETGITTIVVRAFTPEDSYRIANMLLRLGDRRINSLNTKSYDDAIANSRRQLAEAEQALTAVQSRMSGFRERTRDIDPEGTGRAQTVLVTNLTQTLAQARAQLSSMGQLVSTSSPQYRALAARVNALAAQVAQQSGRLAGSGDTIASSVANYNELQLRQQFAAKRYEAAGVALQNARQQALRKQLYLVRVVEPNMPVKSTYPHRIRTTATVFVGLLIAFAIGWMIVAGVKEHSA</sequence>
<gene>
    <name evidence="3" type="ORF">PQ455_06420</name>
</gene>
<keyword evidence="2" id="KW-0472">Membrane</keyword>
<feature type="coiled-coil region" evidence="1">
    <location>
        <begin position="156"/>
        <end position="190"/>
    </location>
</feature>